<dbReference type="SUPFAM" id="SSF46785">
    <property type="entry name" value="Winged helix' DNA-binding domain"/>
    <property type="match status" value="1"/>
</dbReference>
<evidence type="ECO:0000313" key="7">
    <source>
        <dbReference type="Proteomes" id="UP000448575"/>
    </source>
</evidence>
<dbReference type="Pfam" id="PF03466">
    <property type="entry name" value="LysR_substrate"/>
    <property type="match status" value="1"/>
</dbReference>
<dbReference type="PANTHER" id="PTHR30537">
    <property type="entry name" value="HTH-TYPE TRANSCRIPTIONAL REGULATOR"/>
    <property type="match status" value="1"/>
</dbReference>
<sequence length="301" mass="32852">MLDDLALFVAIVEAGSLNAAAEKEGLPTATVTRRLQRLEASLGYRLLHRSARRTQPTAEGAQYYEQCRPLVQALRQATMRLDATLGAVEGTIRVLAPVNFASEILAPAWASFLEQYPLVQLEMELSNEVQDLVGAGADLAIRIGAQADSTLTQRKLAEVRLVLAAAPAYLARHGTPRNAAELAKHAAIATLPLREWRLRDPVSGTESVLRPEPRVRVNEVRLAVLMAEAGLGIVLAPELQCDASLQSGALQRVMPGWTPQCRTVYAVWPQQRYLPARVRALLEHLAAFTARHPLLSSNISP</sequence>
<accession>A0A6N9HM52</accession>
<name>A0A6N9HM52_9BURK</name>
<feature type="domain" description="HTH lysR-type" evidence="5">
    <location>
        <begin position="1"/>
        <end position="57"/>
    </location>
</feature>
<dbReference type="Gene3D" id="1.10.10.10">
    <property type="entry name" value="Winged helix-like DNA-binding domain superfamily/Winged helix DNA-binding domain"/>
    <property type="match status" value="1"/>
</dbReference>
<dbReference type="SUPFAM" id="SSF53850">
    <property type="entry name" value="Periplasmic binding protein-like II"/>
    <property type="match status" value="1"/>
</dbReference>
<dbReference type="GO" id="GO:0003677">
    <property type="term" value="F:DNA binding"/>
    <property type="evidence" value="ECO:0007669"/>
    <property type="project" value="UniProtKB-KW"/>
</dbReference>
<evidence type="ECO:0000259" key="5">
    <source>
        <dbReference type="PROSITE" id="PS50931"/>
    </source>
</evidence>
<dbReference type="Pfam" id="PF00126">
    <property type="entry name" value="HTH_1"/>
    <property type="match status" value="1"/>
</dbReference>
<keyword evidence="4" id="KW-0804">Transcription</keyword>
<gene>
    <name evidence="6" type="ORF">GTP41_19780</name>
</gene>
<keyword evidence="2" id="KW-0805">Transcription regulation</keyword>
<proteinExistence type="inferred from homology"/>
<dbReference type="InterPro" id="IPR036390">
    <property type="entry name" value="WH_DNA-bd_sf"/>
</dbReference>
<protein>
    <submittedName>
        <fullName evidence="6">LysR family transcriptional regulator</fullName>
    </submittedName>
</protein>
<dbReference type="EMBL" id="WWCJ01000016">
    <property type="protein sequence ID" value="MYN04337.1"/>
    <property type="molecule type" value="Genomic_DNA"/>
</dbReference>
<dbReference type="InterPro" id="IPR058163">
    <property type="entry name" value="LysR-type_TF_proteobact-type"/>
</dbReference>
<reference evidence="6 7" key="1">
    <citation type="submission" date="2019-12" db="EMBL/GenBank/DDBJ databases">
        <title>Novel species isolated from a subtropical stream in China.</title>
        <authorList>
            <person name="Lu H."/>
        </authorList>
    </citation>
    <scope>NUCLEOTIDE SEQUENCE [LARGE SCALE GENOMIC DNA]</scope>
    <source>
        <strain evidence="6 7">DS3</strain>
    </source>
</reference>
<dbReference type="CDD" id="cd08422">
    <property type="entry name" value="PBP2_CrgA_like"/>
    <property type="match status" value="1"/>
</dbReference>
<organism evidence="6 7">
    <name type="scientific">Pseudoduganella guangdongensis</name>
    <dbReference type="NCBI Taxonomy" id="2692179"/>
    <lineage>
        <taxon>Bacteria</taxon>
        <taxon>Pseudomonadati</taxon>
        <taxon>Pseudomonadota</taxon>
        <taxon>Betaproteobacteria</taxon>
        <taxon>Burkholderiales</taxon>
        <taxon>Oxalobacteraceae</taxon>
        <taxon>Telluria group</taxon>
        <taxon>Pseudoduganella</taxon>
    </lineage>
</organism>
<dbReference type="InterPro" id="IPR005119">
    <property type="entry name" value="LysR_subst-bd"/>
</dbReference>
<evidence type="ECO:0000313" key="6">
    <source>
        <dbReference type="EMBL" id="MYN04337.1"/>
    </source>
</evidence>
<dbReference type="FunFam" id="1.10.10.10:FF:000001">
    <property type="entry name" value="LysR family transcriptional regulator"/>
    <property type="match status" value="1"/>
</dbReference>
<evidence type="ECO:0000256" key="2">
    <source>
        <dbReference type="ARBA" id="ARBA00023015"/>
    </source>
</evidence>
<dbReference type="PROSITE" id="PS50931">
    <property type="entry name" value="HTH_LYSR"/>
    <property type="match status" value="1"/>
</dbReference>
<keyword evidence="7" id="KW-1185">Reference proteome</keyword>
<dbReference type="GO" id="GO:0003700">
    <property type="term" value="F:DNA-binding transcription factor activity"/>
    <property type="evidence" value="ECO:0007669"/>
    <property type="project" value="InterPro"/>
</dbReference>
<dbReference type="InterPro" id="IPR036388">
    <property type="entry name" value="WH-like_DNA-bd_sf"/>
</dbReference>
<comment type="caution">
    <text evidence="6">The sequence shown here is derived from an EMBL/GenBank/DDBJ whole genome shotgun (WGS) entry which is preliminary data.</text>
</comment>
<comment type="similarity">
    <text evidence="1">Belongs to the LysR transcriptional regulatory family.</text>
</comment>
<evidence type="ECO:0000256" key="1">
    <source>
        <dbReference type="ARBA" id="ARBA00009437"/>
    </source>
</evidence>
<evidence type="ECO:0000256" key="4">
    <source>
        <dbReference type="ARBA" id="ARBA00023163"/>
    </source>
</evidence>
<dbReference type="InterPro" id="IPR000847">
    <property type="entry name" value="LysR_HTH_N"/>
</dbReference>
<keyword evidence="3" id="KW-0238">DNA-binding</keyword>
<dbReference type="RefSeq" id="WP_161027302.1">
    <property type="nucleotide sequence ID" value="NZ_WWCJ01000016.1"/>
</dbReference>
<dbReference type="Proteomes" id="UP000448575">
    <property type="component" value="Unassembled WGS sequence"/>
</dbReference>
<dbReference type="AlphaFoldDB" id="A0A6N9HM52"/>
<dbReference type="PANTHER" id="PTHR30537:SF5">
    <property type="entry name" value="HTH-TYPE TRANSCRIPTIONAL ACTIVATOR TTDR-RELATED"/>
    <property type="match status" value="1"/>
</dbReference>
<dbReference type="Gene3D" id="3.40.190.290">
    <property type="match status" value="1"/>
</dbReference>
<evidence type="ECO:0000256" key="3">
    <source>
        <dbReference type="ARBA" id="ARBA00023125"/>
    </source>
</evidence>